<gene>
    <name evidence="3" type="ORF">GGX14DRAFT_699179</name>
</gene>
<organism evidence="3 4">
    <name type="scientific">Mycena pura</name>
    <dbReference type="NCBI Taxonomy" id="153505"/>
    <lineage>
        <taxon>Eukaryota</taxon>
        <taxon>Fungi</taxon>
        <taxon>Dikarya</taxon>
        <taxon>Basidiomycota</taxon>
        <taxon>Agaricomycotina</taxon>
        <taxon>Agaricomycetes</taxon>
        <taxon>Agaricomycetidae</taxon>
        <taxon>Agaricales</taxon>
        <taxon>Marasmiineae</taxon>
        <taxon>Mycenaceae</taxon>
        <taxon>Mycena</taxon>
    </lineage>
</organism>
<feature type="transmembrane region" description="Helical" evidence="2">
    <location>
        <begin position="389"/>
        <end position="409"/>
    </location>
</feature>
<proteinExistence type="predicted"/>
<dbReference type="EMBL" id="JARJCW010000054">
    <property type="protein sequence ID" value="KAJ7202639.1"/>
    <property type="molecule type" value="Genomic_DNA"/>
</dbReference>
<evidence type="ECO:0000256" key="1">
    <source>
        <dbReference type="SAM" id="MobiDB-lite"/>
    </source>
</evidence>
<dbReference type="AlphaFoldDB" id="A0AAD6V8T4"/>
<accession>A0AAD6V8T4</accession>
<comment type="caution">
    <text evidence="3">The sequence shown here is derived from an EMBL/GenBank/DDBJ whole genome shotgun (WGS) entry which is preliminary data.</text>
</comment>
<feature type="compositionally biased region" description="Polar residues" evidence="1">
    <location>
        <begin position="121"/>
        <end position="130"/>
    </location>
</feature>
<feature type="transmembrane region" description="Helical" evidence="2">
    <location>
        <begin position="429"/>
        <end position="449"/>
    </location>
</feature>
<feature type="transmembrane region" description="Helical" evidence="2">
    <location>
        <begin position="297"/>
        <end position="315"/>
    </location>
</feature>
<feature type="transmembrane region" description="Helical" evidence="2">
    <location>
        <begin position="245"/>
        <end position="265"/>
    </location>
</feature>
<feature type="transmembrane region" description="Helical" evidence="2">
    <location>
        <begin position="184"/>
        <end position="204"/>
    </location>
</feature>
<name>A0AAD6V8T4_9AGAR</name>
<keyword evidence="4" id="KW-1185">Reference proteome</keyword>
<reference evidence="3" key="1">
    <citation type="submission" date="2023-03" db="EMBL/GenBank/DDBJ databases">
        <title>Massive genome expansion in bonnet fungi (Mycena s.s.) driven by repeated elements and novel gene families across ecological guilds.</title>
        <authorList>
            <consortium name="Lawrence Berkeley National Laboratory"/>
            <person name="Harder C.B."/>
            <person name="Miyauchi S."/>
            <person name="Viragh M."/>
            <person name="Kuo A."/>
            <person name="Thoen E."/>
            <person name="Andreopoulos B."/>
            <person name="Lu D."/>
            <person name="Skrede I."/>
            <person name="Drula E."/>
            <person name="Henrissat B."/>
            <person name="Morin E."/>
            <person name="Kohler A."/>
            <person name="Barry K."/>
            <person name="LaButti K."/>
            <person name="Morin E."/>
            <person name="Salamov A."/>
            <person name="Lipzen A."/>
            <person name="Mereny Z."/>
            <person name="Hegedus B."/>
            <person name="Baldrian P."/>
            <person name="Stursova M."/>
            <person name="Weitz H."/>
            <person name="Taylor A."/>
            <person name="Grigoriev I.V."/>
            <person name="Nagy L.G."/>
            <person name="Martin F."/>
            <person name="Kauserud H."/>
        </authorList>
    </citation>
    <scope>NUCLEOTIDE SEQUENCE</scope>
    <source>
        <strain evidence="3">9144</strain>
    </source>
</reference>
<keyword evidence="2" id="KW-1133">Transmembrane helix</keyword>
<sequence>MTCAWMAANTLCGADCPFRGPLVAVVTRSSLPPSVNVTSTPPSVGDVVSGRSARLRRLTARNCADGEKQGWDVYSDAADYCYAAADRPDGAGCTATPSPACRQLSHPAFRHTLSHSLHPTQKYSHTTASSRPHHHDAMACPPGLGPSMNTDISGIGVRISFYLQTLFLSCLSARSNKLDEITGALYTLLFTNTAMAVTALILGMKPVPEITFHDALVVFYLLYLSWVTVNFTLPACARFSGNIKLLHFFSILQSYTVFAFAFALLSTASSFGLHPQCNPNAVVVLFRPFSALKGGRIAGWVLNVLVAAVYTGILVKDHIPPAPARVQQWIQKRVTKQVPAPDADAALPVAAPPPHPAPPHRAPHTALGRGQYRARKPHDPRPMEYDLQIAWNLVIELFVVLLLWALAVMNTELLIQWNNFAPSDDSHSSWQFGQVLPMFLVVLPLVNLVNAFRDFGFRPPPAGIPGHN</sequence>
<evidence type="ECO:0000313" key="4">
    <source>
        <dbReference type="Proteomes" id="UP001219525"/>
    </source>
</evidence>
<keyword evidence="2" id="KW-0812">Transmembrane</keyword>
<evidence type="ECO:0000256" key="2">
    <source>
        <dbReference type="SAM" id="Phobius"/>
    </source>
</evidence>
<protein>
    <submittedName>
        <fullName evidence="3">Uncharacterized protein</fullName>
    </submittedName>
</protein>
<dbReference type="Proteomes" id="UP001219525">
    <property type="component" value="Unassembled WGS sequence"/>
</dbReference>
<keyword evidence="2" id="KW-0472">Membrane</keyword>
<feature type="transmembrane region" description="Helical" evidence="2">
    <location>
        <begin position="210"/>
        <end position="233"/>
    </location>
</feature>
<evidence type="ECO:0000313" key="3">
    <source>
        <dbReference type="EMBL" id="KAJ7202639.1"/>
    </source>
</evidence>
<feature type="region of interest" description="Disordered" evidence="1">
    <location>
        <begin position="121"/>
        <end position="140"/>
    </location>
</feature>